<dbReference type="PANTHER" id="PTHR21089:SF1">
    <property type="entry name" value="BIFUNCTIONAL 3-DEHYDROQUINATE DEHYDRATASE_SHIKIMATE DEHYDROGENASE, CHLOROPLASTIC"/>
    <property type="match status" value="1"/>
</dbReference>
<dbReference type="GO" id="GO:0004764">
    <property type="term" value="F:shikimate 3-dehydrogenase (NADP+) activity"/>
    <property type="evidence" value="ECO:0007669"/>
    <property type="project" value="UniProtKB-UniRule"/>
</dbReference>
<dbReference type="InterPro" id="IPR036291">
    <property type="entry name" value="NAD(P)-bd_dom_sf"/>
</dbReference>
<dbReference type="OrthoDB" id="9792692at2"/>
<feature type="binding site" evidence="7">
    <location>
        <begin position="206"/>
        <end position="210"/>
    </location>
    <ligand>
        <name>NADP(+)</name>
        <dbReference type="ChEBI" id="CHEBI:58349"/>
    </ligand>
</feature>
<feature type="binding site" evidence="7">
    <location>
        <position position="297"/>
    </location>
    <ligand>
        <name>NADP(+)</name>
        <dbReference type="ChEBI" id="CHEBI:58349"/>
    </ligand>
</feature>
<comment type="caution">
    <text evidence="11">The sequence shown here is derived from an EMBL/GenBank/DDBJ whole genome shotgun (WGS) entry which is preliminary data.</text>
</comment>
<feature type="binding site" evidence="7">
    <location>
        <begin position="91"/>
        <end position="93"/>
    </location>
    <ligand>
        <name>shikimate</name>
        <dbReference type="ChEBI" id="CHEBI:36208"/>
    </ligand>
</feature>
<dbReference type="InterPro" id="IPR022893">
    <property type="entry name" value="Shikimate_DH_fam"/>
</dbReference>
<evidence type="ECO:0000313" key="12">
    <source>
        <dbReference type="Proteomes" id="UP000278398"/>
    </source>
</evidence>
<dbReference type="GO" id="GO:0019632">
    <property type="term" value="P:shikimate metabolic process"/>
    <property type="evidence" value="ECO:0007669"/>
    <property type="project" value="TreeGrafter"/>
</dbReference>
<dbReference type="GO" id="GO:0009423">
    <property type="term" value="P:chorismate biosynthetic process"/>
    <property type="evidence" value="ECO:0007669"/>
    <property type="project" value="UniProtKB-UniRule"/>
</dbReference>
<dbReference type="EMBL" id="RWKW01000099">
    <property type="protein sequence ID" value="RST83898.1"/>
    <property type="molecule type" value="Genomic_DNA"/>
</dbReference>
<evidence type="ECO:0000256" key="7">
    <source>
        <dbReference type="HAMAP-Rule" id="MF_00222"/>
    </source>
</evidence>
<dbReference type="Pfam" id="PF18317">
    <property type="entry name" value="SDH_C"/>
    <property type="match status" value="1"/>
</dbReference>
<dbReference type="Proteomes" id="UP000278398">
    <property type="component" value="Unassembled WGS sequence"/>
</dbReference>
<feature type="binding site" evidence="7">
    <location>
        <position position="327"/>
    </location>
    <ligand>
        <name>shikimate</name>
        <dbReference type="ChEBI" id="CHEBI:36208"/>
    </ligand>
</feature>
<comment type="pathway">
    <text evidence="1 7">Metabolic intermediate biosynthesis; chorismate biosynthesis; chorismate from D-erythrose 4-phosphate and phosphoenolpyruvate: step 4/7.</text>
</comment>
<comment type="function">
    <text evidence="7">Involved in the biosynthesis of the chorismate, which leads to the biosynthesis of aromatic amino acids. Catalyzes the reversible NADPH linked reduction of 3-dehydroshikimate (DHSA) to yield shikimate (SA).</text>
</comment>
<dbReference type="UniPathway" id="UPA00053">
    <property type="reaction ID" value="UER00087"/>
</dbReference>
<dbReference type="SUPFAM" id="SSF53223">
    <property type="entry name" value="Aminoacid dehydrogenase-like, N-terminal domain"/>
    <property type="match status" value="1"/>
</dbReference>
<keyword evidence="12" id="KW-1185">Reference proteome</keyword>
<dbReference type="GO" id="GO:0050661">
    <property type="term" value="F:NADP binding"/>
    <property type="evidence" value="ECO:0007669"/>
    <property type="project" value="TreeGrafter"/>
</dbReference>
<feature type="binding site" evidence="7">
    <location>
        <position position="320"/>
    </location>
    <ligand>
        <name>NADP(+)</name>
        <dbReference type="ChEBI" id="CHEBI:58349"/>
    </ligand>
</feature>
<dbReference type="CDD" id="cd01065">
    <property type="entry name" value="NAD_bind_Shikimate_DH"/>
    <property type="match status" value="1"/>
</dbReference>
<dbReference type="SUPFAM" id="SSF51735">
    <property type="entry name" value="NAD(P)-binding Rossmann-fold domains"/>
    <property type="match status" value="1"/>
</dbReference>
<evidence type="ECO:0000256" key="4">
    <source>
        <dbReference type="ARBA" id="ARBA00023002"/>
    </source>
</evidence>
<evidence type="ECO:0000256" key="3">
    <source>
        <dbReference type="ARBA" id="ARBA00022857"/>
    </source>
</evidence>
<comment type="caution">
    <text evidence="7">Lacks conserved residue(s) required for the propagation of feature annotation.</text>
</comment>
<dbReference type="PANTHER" id="PTHR21089">
    <property type="entry name" value="SHIKIMATE DEHYDROGENASE"/>
    <property type="match status" value="1"/>
</dbReference>
<feature type="domain" description="Shikimate dehydrogenase substrate binding N-terminal" evidence="9">
    <location>
        <begin position="83"/>
        <end position="169"/>
    </location>
</feature>
<dbReference type="GO" id="GO:0008652">
    <property type="term" value="P:amino acid biosynthetic process"/>
    <property type="evidence" value="ECO:0007669"/>
    <property type="project" value="UniProtKB-KW"/>
</dbReference>
<dbReference type="NCBIfam" id="NF001319">
    <property type="entry name" value="PRK00258.3-3"/>
    <property type="match status" value="1"/>
</dbReference>
<gene>
    <name evidence="7" type="primary">aroE</name>
    <name evidence="11" type="ORF">EJC49_21820</name>
</gene>
<dbReference type="InterPro" id="IPR041121">
    <property type="entry name" value="SDH_C"/>
</dbReference>
<dbReference type="HAMAP" id="MF_00222">
    <property type="entry name" value="Shikimate_DH_AroE"/>
    <property type="match status" value="1"/>
</dbReference>
<evidence type="ECO:0000313" key="11">
    <source>
        <dbReference type="EMBL" id="RST83898.1"/>
    </source>
</evidence>
<name>A0A429YR55_9HYPH</name>
<keyword evidence="7" id="KW-0028">Amino-acid biosynthesis</keyword>
<dbReference type="Gene3D" id="3.40.50.10860">
    <property type="entry name" value="Leucine Dehydrogenase, chain A, domain 1"/>
    <property type="match status" value="1"/>
</dbReference>
<evidence type="ECO:0000256" key="6">
    <source>
        <dbReference type="ARBA" id="ARBA00049442"/>
    </source>
</evidence>
<comment type="catalytic activity">
    <reaction evidence="6 7">
        <text>shikimate + NADP(+) = 3-dehydroshikimate + NADPH + H(+)</text>
        <dbReference type="Rhea" id="RHEA:17737"/>
        <dbReference type="ChEBI" id="CHEBI:15378"/>
        <dbReference type="ChEBI" id="CHEBI:16630"/>
        <dbReference type="ChEBI" id="CHEBI:36208"/>
        <dbReference type="ChEBI" id="CHEBI:57783"/>
        <dbReference type="ChEBI" id="CHEBI:58349"/>
        <dbReference type="EC" id="1.1.1.25"/>
    </reaction>
</comment>
<evidence type="ECO:0000256" key="5">
    <source>
        <dbReference type="ARBA" id="ARBA00023141"/>
    </source>
</evidence>
<evidence type="ECO:0000256" key="2">
    <source>
        <dbReference type="ARBA" id="ARBA00012962"/>
    </source>
</evidence>
<feature type="domain" description="Quinate/shikimate 5-dehydrogenase/glutamyl-tRNA reductase" evidence="8">
    <location>
        <begin position="198"/>
        <end position="245"/>
    </location>
</feature>
<keyword evidence="4 7" id="KW-0560">Oxidoreductase</keyword>
<dbReference type="InterPro" id="IPR046346">
    <property type="entry name" value="Aminoacid_DH-like_N_sf"/>
</dbReference>
<evidence type="ECO:0000259" key="9">
    <source>
        <dbReference type="Pfam" id="PF08501"/>
    </source>
</evidence>
<dbReference type="GO" id="GO:0005829">
    <property type="term" value="C:cytosol"/>
    <property type="evidence" value="ECO:0007669"/>
    <property type="project" value="TreeGrafter"/>
</dbReference>
<comment type="subunit">
    <text evidence="7">Homodimer.</text>
</comment>
<dbReference type="InterPro" id="IPR006151">
    <property type="entry name" value="Shikm_DH/Glu-tRNA_Rdtase"/>
</dbReference>
<dbReference type="AlphaFoldDB" id="A0A429YR55"/>
<protein>
    <recommendedName>
        <fullName evidence="2 7">Shikimate dehydrogenase (NADP(+))</fullName>
        <shortName evidence="7">SDH</shortName>
        <ecNumber evidence="2 7">1.1.1.25</ecNumber>
    </recommendedName>
</protein>
<dbReference type="NCBIfam" id="NF009201">
    <property type="entry name" value="PRK12549.1"/>
    <property type="match status" value="1"/>
</dbReference>
<feature type="active site" description="Proton acceptor" evidence="7">
    <location>
        <position position="146"/>
    </location>
</feature>
<keyword evidence="3 7" id="KW-0521">NADP</keyword>
<evidence type="ECO:0000256" key="1">
    <source>
        <dbReference type="ARBA" id="ARBA00004871"/>
    </source>
</evidence>
<sequence length="358" mass="38322">MPSPIPVSSRHATGIHELTASYKALDIINRPVHCWVHTPAGERWRSFGSRRARRICLRHRVESVADIGPAAGLSHDRTVLVGLLGKGIQLSRTPAMHEAEGRALGIPYVYRLLDTDCMSAATDVADILRFAEDFGFSGLNVTFPYKQDVVPLLDELSPAARSIGSVNTVVFRDGRRFGHNTDMWGFAESFRRGLPGVPRRHVLMIGAGGAGAAVAHALLESGVERLSIADTDTDRAQALALKLSGFFGEGRCQASPAADIAGSVDGIVNATPVGMAKVPGMPIDPDQIGAGTWVADIIYFPLETEFLRVARAKGCRTLSGEGMALFQAVRAFELFAGVKPDTDRMRAAFVAFADATAG</sequence>
<feature type="domain" description="SDH C-terminal" evidence="10">
    <location>
        <begin position="320"/>
        <end position="348"/>
    </location>
</feature>
<dbReference type="Pfam" id="PF08501">
    <property type="entry name" value="Shikimate_dh_N"/>
    <property type="match status" value="1"/>
</dbReference>
<dbReference type="GO" id="GO:0009073">
    <property type="term" value="P:aromatic amino acid family biosynthetic process"/>
    <property type="evidence" value="ECO:0007669"/>
    <property type="project" value="UniProtKB-KW"/>
</dbReference>
<comment type="similarity">
    <text evidence="7">Belongs to the shikimate dehydrogenase family.</text>
</comment>
<organism evidence="11 12">
    <name type="scientific">Aquibium carbonis</name>
    <dbReference type="NCBI Taxonomy" id="2495581"/>
    <lineage>
        <taxon>Bacteria</taxon>
        <taxon>Pseudomonadati</taxon>
        <taxon>Pseudomonadota</taxon>
        <taxon>Alphaproteobacteria</taxon>
        <taxon>Hyphomicrobiales</taxon>
        <taxon>Phyllobacteriaceae</taxon>
        <taxon>Aquibium</taxon>
    </lineage>
</organism>
<evidence type="ECO:0000259" key="10">
    <source>
        <dbReference type="Pfam" id="PF18317"/>
    </source>
</evidence>
<dbReference type="EC" id="1.1.1.25" evidence="2 7"/>
<feature type="binding site" evidence="7">
    <location>
        <position position="142"/>
    </location>
    <ligand>
        <name>shikimate</name>
        <dbReference type="ChEBI" id="CHEBI:36208"/>
    </ligand>
</feature>
<feature type="binding site" evidence="7">
    <location>
        <position position="167"/>
    </location>
    <ligand>
        <name>shikimate</name>
        <dbReference type="ChEBI" id="CHEBI:36208"/>
    </ligand>
</feature>
<proteinExistence type="inferred from homology"/>
<dbReference type="Pfam" id="PF01488">
    <property type="entry name" value="Shikimate_DH"/>
    <property type="match status" value="1"/>
</dbReference>
<accession>A0A429YR55</accession>
<feature type="binding site" evidence="7">
    <location>
        <position position="182"/>
    </location>
    <ligand>
        <name>shikimate</name>
        <dbReference type="ChEBI" id="CHEBI:36208"/>
    </ligand>
</feature>
<keyword evidence="5 7" id="KW-0057">Aromatic amino acid biosynthesis</keyword>
<dbReference type="Gene3D" id="3.40.50.720">
    <property type="entry name" value="NAD(P)-binding Rossmann-like Domain"/>
    <property type="match status" value="1"/>
</dbReference>
<reference evidence="11 12" key="1">
    <citation type="submission" date="2018-12" db="EMBL/GenBank/DDBJ databases">
        <title>Mesorhizobium carbonis sp. nov., isolated from coal mine water.</title>
        <authorList>
            <person name="Xin W."/>
            <person name="Xu Z."/>
            <person name="Xiang F."/>
            <person name="Zhang J."/>
            <person name="Xi L."/>
            <person name="Liu J."/>
        </authorList>
    </citation>
    <scope>NUCLEOTIDE SEQUENCE [LARGE SCALE GENOMIC DNA]</scope>
    <source>
        <strain evidence="11 12">B2.3</strain>
    </source>
</reference>
<feature type="binding site" evidence="7">
    <location>
        <position position="299"/>
    </location>
    <ligand>
        <name>shikimate</name>
        <dbReference type="ChEBI" id="CHEBI:36208"/>
    </ligand>
</feature>
<evidence type="ECO:0000259" key="8">
    <source>
        <dbReference type="Pfam" id="PF01488"/>
    </source>
</evidence>
<dbReference type="InterPro" id="IPR013708">
    <property type="entry name" value="Shikimate_DH-bd_N"/>
</dbReference>